<organism evidence="1">
    <name type="scientific">Rhizophora mucronata</name>
    <name type="common">Asiatic mangrove</name>
    <dbReference type="NCBI Taxonomy" id="61149"/>
    <lineage>
        <taxon>Eukaryota</taxon>
        <taxon>Viridiplantae</taxon>
        <taxon>Streptophyta</taxon>
        <taxon>Embryophyta</taxon>
        <taxon>Tracheophyta</taxon>
        <taxon>Spermatophyta</taxon>
        <taxon>Magnoliopsida</taxon>
        <taxon>eudicotyledons</taxon>
        <taxon>Gunneridae</taxon>
        <taxon>Pentapetalae</taxon>
        <taxon>rosids</taxon>
        <taxon>fabids</taxon>
        <taxon>Malpighiales</taxon>
        <taxon>Rhizophoraceae</taxon>
        <taxon>Rhizophora</taxon>
    </lineage>
</organism>
<accession>A0A2P2QH23</accession>
<sequence length="47" mass="5811">MDNRNQFYDLTGMLLPFNSASYILKYINYDTRRPQPRKITIFHNRMR</sequence>
<reference evidence="1" key="1">
    <citation type="submission" date="2018-02" db="EMBL/GenBank/DDBJ databases">
        <title>Rhizophora mucronata_Transcriptome.</title>
        <authorList>
            <person name="Meera S.P."/>
            <person name="Sreeshan A."/>
            <person name="Augustine A."/>
        </authorList>
    </citation>
    <scope>NUCLEOTIDE SEQUENCE</scope>
    <source>
        <tissue evidence="1">Leaf</tissue>
    </source>
</reference>
<protein>
    <submittedName>
        <fullName evidence="1">Uncharacterized protein</fullName>
    </submittedName>
</protein>
<dbReference type="EMBL" id="GGEC01085814">
    <property type="protein sequence ID" value="MBX66298.1"/>
    <property type="molecule type" value="Transcribed_RNA"/>
</dbReference>
<dbReference type="AlphaFoldDB" id="A0A2P2QH23"/>
<evidence type="ECO:0000313" key="1">
    <source>
        <dbReference type="EMBL" id="MBX66298.1"/>
    </source>
</evidence>
<name>A0A2P2QH23_RHIMU</name>
<proteinExistence type="predicted"/>